<evidence type="ECO:0000313" key="9">
    <source>
        <dbReference type="EMBL" id="MBO1902765.1"/>
    </source>
</evidence>
<dbReference type="InterPro" id="IPR027417">
    <property type="entry name" value="P-loop_NTPase"/>
</dbReference>
<evidence type="ECO:0000259" key="8">
    <source>
        <dbReference type="PROSITE" id="PS50893"/>
    </source>
</evidence>
<dbReference type="EMBL" id="JAGDYM010000014">
    <property type="protein sequence ID" value="MBO1902765.1"/>
    <property type="molecule type" value="Genomic_DNA"/>
</dbReference>
<feature type="region of interest" description="Disordered" evidence="7">
    <location>
        <begin position="1"/>
        <end position="23"/>
    </location>
</feature>
<dbReference type="InterPro" id="IPR050763">
    <property type="entry name" value="ABC_transporter_ATP-binding"/>
</dbReference>
<keyword evidence="4" id="KW-0547">Nucleotide-binding</keyword>
<dbReference type="RefSeq" id="WP_208098524.1">
    <property type="nucleotide sequence ID" value="NZ_JAGDYM010000014.1"/>
</dbReference>
<sequence>MTSRTPPRPTGSHPRGGTAGGENAVEVRGLSKRYGDRVVLDGFDLTVAAGETYALLGPNGAGKSTAVEILEGFRRPGGGEVRVLGEEPLGASRSWRSELGIVAQQTGDLGPYSPRELIEHFGGLYPDPRSADEVLEMVGLAEHAGRRAGKLSGGQQRRLDVALGIVGRPRLLFLDEPTTGFDPEARRQFWSMLEGLAGQGTAILLTTHYLDEAARLADRVGVLTGGRIVAEAPPAELGGAAARVPVVRWRDRSGTRREERSERPAELVSRLYDEHGGEPEDLEVRRPELEQIYLELIGESATSGPSHDIHRTEAAA</sequence>
<organism evidence="9 10">
    <name type="scientific">Leucobacter weissii</name>
    <dbReference type="NCBI Taxonomy" id="1983706"/>
    <lineage>
        <taxon>Bacteria</taxon>
        <taxon>Bacillati</taxon>
        <taxon>Actinomycetota</taxon>
        <taxon>Actinomycetes</taxon>
        <taxon>Micrococcales</taxon>
        <taxon>Microbacteriaceae</taxon>
        <taxon>Leucobacter</taxon>
    </lineage>
</organism>
<protein>
    <submittedName>
        <fullName evidence="9">ABC transporter ATP-binding protein</fullName>
    </submittedName>
</protein>
<dbReference type="GO" id="GO:0046677">
    <property type="term" value="P:response to antibiotic"/>
    <property type="evidence" value="ECO:0007669"/>
    <property type="project" value="UniProtKB-KW"/>
</dbReference>
<keyword evidence="5 9" id="KW-0067">ATP-binding</keyword>
<evidence type="ECO:0000256" key="6">
    <source>
        <dbReference type="ARBA" id="ARBA00023251"/>
    </source>
</evidence>
<gene>
    <name evidence="9" type="ORF">J4H92_12500</name>
</gene>
<name>A0A939MM36_9MICO</name>
<evidence type="ECO:0000256" key="3">
    <source>
        <dbReference type="ARBA" id="ARBA00022448"/>
    </source>
</evidence>
<evidence type="ECO:0000256" key="7">
    <source>
        <dbReference type="SAM" id="MobiDB-lite"/>
    </source>
</evidence>
<dbReference type="Gene3D" id="3.40.50.300">
    <property type="entry name" value="P-loop containing nucleotide triphosphate hydrolases"/>
    <property type="match status" value="1"/>
</dbReference>
<keyword evidence="6" id="KW-0046">Antibiotic resistance</keyword>
<dbReference type="PANTHER" id="PTHR42711:SF5">
    <property type="entry name" value="ABC TRANSPORTER ATP-BINDING PROTEIN NATA"/>
    <property type="match status" value="1"/>
</dbReference>
<dbReference type="GO" id="GO:0005886">
    <property type="term" value="C:plasma membrane"/>
    <property type="evidence" value="ECO:0007669"/>
    <property type="project" value="UniProtKB-SubCell"/>
</dbReference>
<evidence type="ECO:0000256" key="2">
    <source>
        <dbReference type="ARBA" id="ARBA00005417"/>
    </source>
</evidence>
<dbReference type="Proteomes" id="UP000664382">
    <property type="component" value="Unassembled WGS sequence"/>
</dbReference>
<evidence type="ECO:0000256" key="4">
    <source>
        <dbReference type="ARBA" id="ARBA00022741"/>
    </source>
</evidence>
<proteinExistence type="inferred from homology"/>
<accession>A0A939MM36</accession>
<dbReference type="SMART" id="SM00382">
    <property type="entry name" value="AAA"/>
    <property type="match status" value="1"/>
</dbReference>
<reference evidence="9" key="1">
    <citation type="submission" date="2021-03" db="EMBL/GenBank/DDBJ databases">
        <title>Leucobacter chromiisoli sp. nov., isolated from chromium-containing soil of chemical plant.</title>
        <authorList>
            <person name="Xu Z."/>
        </authorList>
    </citation>
    <scope>NUCLEOTIDE SEQUENCE</scope>
    <source>
        <strain evidence="9">S27</strain>
    </source>
</reference>
<dbReference type="PROSITE" id="PS00211">
    <property type="entry name" value="ABC_TRANSPORTER_1"/>
    <property type="match status" value="1"/>
</dbReference>
<dbReference type="InterPro" id="IPR003439">
    <property type="entry name" value="ABC_transporter-like_ATP-bd"/>
</dbReference>
<evidence type="ECO:0000256" key="1">
    <source>
        <dbReference type="ARBA" id="ARBA00004202"/>
    </source>
</evidence>
<keyword evidence="3" id="KW-0813">Transport</keyword>
<comment type="similarity">
    <text evidence="2">Belongs to the ABC transporter superfamily.</text>
</comment>
<dbReference type="GO" id="GO:0016887">
    <property type="term" value="F:ATP hydrolysis activity"/>
    <property type="evidence" value="ECO:0007669"/>
    <property type="project" value="InterPro"/>
</dbReference>
<comment type="subcellular location">
    <subcellularLocation>
        <location evidence="1">Cell membrane</location>
        <topology evidence="1">Peripheral membrane protein</topology>
    </subcellularLocation>
</comment>
<dbReference type="GO" id="GO:0005524">
    <property type="term" value="F:ATP binding"/>
    <property type="evidence" value="ECO:0007669"/>
    <property type="project" value="UniProtKB-KW"/>
</dbReference>
<evidence type="ECO:0000256" key="5">
    <source>
        <dbReference type="ARBA" id="ARBA00022840"/>
    </source>
</evidence>
<dbReference type="CDD" id="cd03230">
    <property type="entry name" value="ABC_DR_subfamily_A"/>
    <property type="match status" value="1"/>
</dbReference>
<dbReference type="InterPro" id="IPR017871">
    <property type="entry name" value="ABC_transporter-like_CS"/>
</dbReference>
<dbReference type="Pfam" id="PF00005">
    <property type="entry name" value="ABC_tran"/>
    <property type="match status" value="1"/>
</dbReference>
<comment type="caution">
    <text evidence="9">The sequence shown here is derived from an EMBL/GenBank/DDBJ whole genome shotgun (WGS) entry which is preliminary data.</text>
</comment>
<dbReference type="AlphaFoldDB" id="A0A939MM36"/>
<dbReference type="SUPFAM" id="SSF52540">
    <property type="entry name" value="P-loop containing nucleoside triphosphate hydrolases"/>
    <property type="match status" value="1"/>
</dbReference>
<dbReference type="PANTHER" id="PTHR42711">
    <property type="entry name" value="ABC TRANSPORTER ATP-BINDING PROTEIN"/>
    <property type="match status" value="1"/>
</dbReference>
<dbReference type="InterPro" id="IPR003593">
    <property type="entry name" value="AAA+_ATPase"/>
</dbReference>
<dbReference type="PROSITE" id="PS50893">
    <property type="entry name" value="ABC_TRANSPORTER_2"/>
    <property type="match status" value="1"/>
</dbReference>
<keyword evidence="10" id="KW-1185">Reference proteome</keyword>
<evidence type="ECO:0000313" key="10">
    <source>
        <dbReference type="Proteomes" id="UP000664382"/>
    </source>
</evidence>
<feature type="domain" description="ABC transporter" evidence="8">
    <location>
        <begin position="25"/>
        <end position="250"/>
    </location>
</feature>